<dbReference type="Pfam" id="PF13307">
    <property type="entry name" value="Helicase_C_2"/>
    <property type="match status" value="1"/>
</dbReference>
<comment type="caution">
    <text evidence="3">The sequence shown here is derived from an EMBL/GenBank/DDBJ whole genome shotgun (WGS) entry which is preliminary data.</text>
</comment>
<gene>
    <name evidence="3" type="ORF">A2788_01015</name>
</gene>
<reference evidence="3 4" key="1">
    <citation type="journal article" date="2016" name="Nat. Commun.">
        <title>Thousands of microbial genomes shed light on interconnected biogeochemical processes in an aquifer system.</title>
        <authorList>
            <person name="Anantharaman K."/>
            <person name="Brown C.T."/>
            <person name="Hug L.A."/>
            <person name="Sharon I."/>
            <person name="Castelle C.J."/>
            <person name="Probst A.J."/>
            <person name="Thomas B.C."/>
            <person name="Singh A."/>
            <person name="Wilkins M.J."/>
            <person name="Karaoz U."/>
            <person name="Brodie E.L."/>
            <person name="Williams K.H."/>
            <person name="Hubbard S.S."/>
            <person name="Banfield J.F."/>
        </authorList>
    </citation>
    <scope>NUCLEOTIDE SEQUENCE [LARGE SCALE GENOMIC DNA]</scope>
</reference>
<dbReference type="AlphaFoldDB" id="A0A1F4XJW6"/>
<name>A0A1F4XJW6_9BACT</name>
<dbReference type="GO" id="GO:0006139">
    <property type="term" value="P:nucleobase-containing compound metabolic process"/>
    <property type="evidence" value="ECO:0007669"/>
    <property type="project" value="InterPro"/>
</dbReference>
<dbReference type="GO" id="GO:0003676">
    <property type="term" value="F:nucleic acid binding"/>
    <property type="evidence" value="ECO:0007669"/>
    <property type="project" value="InterPro"/>
</dbReference>
<dbReference type="EMBL" id="MEWS01000028">
    <property type="protein sequence ID" value="OGC81900.1"/>
    <property type="molecule type" value="Genomic_DNA"/>
</dbReference>
<comment type="similarity">
    <text evidence="1">Belongs to the helicase family. DinG subfamily.</text>
</comment>
<protein>
    <recommendedName>
        <fullName evidence="2">ATP-dependent helicase C-terminal domain-containing protein</fullName>
    </recommendedName>
</protein>
<feature type="domain" description="ATP-dependent helicase C-terminal" evidence="2">
    <location>
        <begin position="99"/>
        <end position="229"/>
    </location>
</feature>
<evidence type="ECO:0000256" key="1">
    <source>
        <dbReference type="ARBA" id="ARBA00038058"/>
    </source>
</evidence>
<dbReference type="GO" id="GO:0016818">
    <property type="term" value="F:hydrolase activity, acting on acid anhydrides, in phosphorus-containing anhydrides"/>
    <property type="evidence" value="ECO:0007669"/>
    <property type="project" value="InterPro"/>
</dbReference>
<proteinExistence type="inferred from homology"/>
<dbReference type="InterPro" id="IPR045028">
    <property type="entry name" value="DinG/Rad3-like"/>
</dbReference>
<dbReference type="GO" id="GO:0005524">
    <property type="term" value="F:ATP binding"/>
    <property type="evidence" value="ECO:0007669"/>
    <property type="project" value="InterPro"/>
</dbReference>
<dbReference type="PANTHER" id="PTHR11472">
    <property type="entry name" value="DNA REPAIR DEAD HELICASE RAD3/XP-D SUBFAMILY MEMBER"/>
    <property type="match status" value="1"/>
</dbReference>
<dbReference type="Gene3D" id="3.40.50.300">
    <property type="entry name" value="P-loop containing nucleotide triphosphate hydrolases"/>
    <property type="match status" value="1"/>
</dbReference>
<accession>A0A1F4XJW6</accession>
<dbReference type="SMART" id="SM00491">
    <property type="entry name" value="HELICc2"/>
    <property type="match status" value="1"/>
</dbReference>
<organism evidence="3 4">
    <name type="scientific">Candidatus Abawacabacteria bacterium RIFCSPHIGHO2_01_FULL_46_8</name>
    <dbReference type="NCBI Taxonomy" id="1817815"/>
    <lineage>
        <taxon>Bacteria</taxon>
        <taxon>Candidatus Abawacaibacteriota</taxon>
    </lineage>
</organism>
<evidence type="ECO:0000259" key="2">
    <source>
        <dbReference type="SMART" id="SM00491"/>
    </source>
</evidence>
<sequence>MAELLKEKLYPHYRSTILISATLTVGRKFDYFANQIGASEGWIFSDIPSHFNYKQAALLLIPRNLPHPTAPTAQQQLAKIIEEAIGTLGGKTLALFTSYNSLDTVYNLIAPRLKERGINVLGQGISGGRNKIFKNFIEAPEKSALLGTGSFWEALDLPGAALSCVIINKLPFDPPSDPIFKMRSGLFADAFNEYAVPRAILKFKQGFGRLIGDEQDRGIIILLDKRLETMDYGRTFLDSLPEISIVQPEIEELGETMRKFLAAPAPSLY</sequence>
<evidence type="ECO:0000313" key="4">
    <source>
        <dbReference type="Proteomes" id="UP000177521"/>
    </source>
</evidence>
<evidence type="ECO:0000313" key="3">
    <source>
        <dbReference type="EMBL" id="OGC81900.1"/>
    </source>
</evidence>
<dbReference type="InterPro" id="IPR006555">
    <property type="entry name" value="ATP-dep_Helicase_C"/>
</dbReference>
<dbReference type="PANTHER" id="PTHR11472:SF34">
    <property type="entry name" value="REGULATOR OF TELOMERE ELONGATION HELICASE 1"/>
    <property type="match status" value="1"/>
</dbReference>
<dbReference type="Proteomes" id="UP000177521">
    <property type="component" value="Unassembled WGS sequence"/>
</dbReference>
<dbReference type="InterPro" id="IPR027417">
    <property type="entry name" value="P-loop_NTPase"/>
</dbReference>
<dbReference type="GO" id="GO:0003678">
    <property type="term" value="F:DNA helicase activity"/>
    <property type="evidence" value="ECO:0007669"/>
    <property type="project" value="TreeGrafter"/>
</dbReference>